<keyword evidence="3 6" id="KW-0812">Transmembrane</keyword>
<gene>
    <name evidence="7" type="ORF">LIN78_03700</name>
</gene>
<organism evidence="7 8">
    <name type="scientific">Leeia speluncae</name>
    <dbReference type="NCBI Taxonomy" id="2884804"/>
    <lineage>
        <taxon>Bacteria</taxon>
        <taxon>Pseudomonadati</taxon>
        <taxon>Pseudomonadota</taxon>
        <taxon>Betaproteobacteria</taxon>
        <taxon>Neisseriales</taxon>
        <taxon>Leeiaceae</taxon>
        <taxon>Leeia</taxon>
    </lineage>
</organism>
<name>A0ABS8D374_9NEIS</name>
<comment type="caution">
    <text evidence="7">The sequence shown here is derived from an EMBL/GenBank/DDBJ whole genome shotgun (WGS) entry which is preliminary data.</text>
</comment>
<proteinExistence type="predicted"/>
<comment type="subcellular location">
    <subcellularLocation>
        <location evidence="1">Cell membrane</location>
        <topology evidence="1">Multi-pass membrane protein</topology>
    </subcellularLocation>
</comment>
<keyword evidence="2" id="KW-1003">Cell membrane</keyword>
<feature type="transmembrane region" description="Helical" evidence="6">
    <location>
        <begin position="142"/>
        <end position="163"/>
    </location>
</feature>
<feature type="transmembrane region" description="Helical" evidence="6">
    <location>
        <begin position="179"/>
        <end position="197"/>
    </location>
</feature>
<evidence type="ECO:0000256" key="5">
    <source>
        <dbReference type="ARBA" id="ARBA00023136"/>
    </source>
</evidence>
<dbReference type="Pfam" id="PF01810">
    <property type="entry name" value="LysE"/>
    <property type="match status" value="1"/>
</dbReference>
<dbReference type="EMBL" id="JAJBZT010000002">
    <property type="protein sequence ID" value="MCB6182656.1"/>
    <property type="molecule type" value="Genomic_DNA"/>
</dbReference>
<dbReference type="InterPro" id="IPR001123">
    <property type="entry name" value="LeuE-type"/>
</dbReference>
<evidence type="ECO:0000256" key="3">
    <source>
        <dbReference type="ARBA" id="ARBA00022692"/>
    </source>
</evidence>
<evidence type="ECO:0000313" key="8">
    <source>
        <dbReference type="Proteomes" id="UP001165395"/>
    </source>
</evidence>
<evidence type="ECO:0000256" key="6">
    <source>
        <dbReference type="SAM" id="Phobius"/>
    </source>
</evidence>
<accession>A0ABS8D374</accession>
<sequence length="198" mass="21935">MWSICLSMSLFALTGAITPGPVNLMAIHVGARGGAWRAIPYVAGASVSYVMIVWLVGAGILEWMTGLDQASMQWMQGIGLLYMVYLAWKIATAPVAPLADQSQTKAPWWAGAMMQILNPKAWLFAMSGISLFVLTSKESWRLAIFCSLSGLICFFSIFVWAYAGQSIRHYMGSLRWQRGFNRIMGFALIASISLIYFR</sequence>
<protein>
    <submittedName>
        <fullName evidence="7">LysE family translocator</fullName>
    </submittedName>
</protein>
<evidence type="ECO:0000256" key="1">
    <source>
        <dbReference type="ARBA" id="ARBA00004651"/>
    </source>
</evidence>
<keyword evidence="8" id="KW-1185">Reference proteome</keyword>
<evidence type="ECO:0000313" key="7">
    <source>
        <dbReference type="EMBL" id="MCB6182656.1"/>
    </source>
</evidence>
<feature type="transmembrane region" description="Helical" evidence="6">
    <location>
        <begin position="116"/>
        <end position="135"/>
    </location>
</feature>
<evidence type="ECO:0000256" key="4">
    <source>
        <dbReference type="ARBA" id="ARBA00022989"/>
    </source>
</evidence>
<evidence type="ECO:0000256" key="2">
    <source>
        <dbReference type="ARBA" id="ARBA00022475"/>
    </source>
</evidence>
<dbReference type="Proteomes" id="UP001165395">
    <property type="component" value="Unassembled WGS sequence"/>
</dbReference>
<keyword evidence="4 6" id="KW-1133">Transmembrane helix</keyword>
<keyword evidence="5 6" id="KW-0472">Membrane</keyword>
<dbReference type="PANTHER" id="PTHR30086:SF20">
    <property type="entry name" value="ARGININE EXPORTER PROTEIN ARGO-RELATED"/>
    <property type="match status" value="1"/>
</dbReference>
<feature type="transmembrane region" description="Helical" evidence="6">
    <location>
        <begin position="77"/>
        <end position="96"/>
    </location>
</feature>
<dbReference type="RefSeq" id="WP_227178608.1">
    <property type="nucleotide sequence ID" value="NZ_JAJBZT010000002.1"/>
</dbReference>
<feature type="transmembrane region" description="Helical" evidence="6">
    <location>
        <begin position="42"/>
        <end position="65"/>
    </location>
</feature>
<reference evidence="7" key="1">
    <citation type="submission" date="2021-10" db="EMBL/GenBank/DDBJ databases">
        <title>The complete genome sequence of Leeia sp. TBRC 13508.</title>
        <authorList>
            <person name="Charoenyingcharoen P."/>
            <person name="Yukphan P."/>
        </authorList>
    </citation>
    <scope>NUCLEOTIDE SEQUENCE</scope>
    <source>
        <strain evidence="7">TBRC 13508</strain>
    </source>
</reference>
<dbReference type="PANTHER" id="PTHR30086">
    <property type="entry name" value="ARGININE EXPORTER PROTEIN ARGO"/>
    <property type="match status" value="1"/>
</dbReference>